<organism evidence="1 2">
    <name type="scientific">Arabidopsis thaliana</name>
    <name type="common">Mouse-ear cress</name>
    <dbReference type="NCBI Taxonomy" id="3702"/>
    <lineage>
        <taxon>Eukaryota</taxon>
        <taxon>Viridiplantae</taxon>
        <taxon>Streptophyta</taxon>
        <taxon>Embryophyta</taxon>
        <taxon>Tracheophyta</taxon>
        <taxon>Spermatophyta</taxon>
        <taxon>Magnoliopsida</taxon>
        <taxon>eudicotyledons</taxon>
        <taxon>Gunneridae</taxon>
        <taxon>Pentapetalae</taxon>
        <taxon>rosids</taxon>
        <taxon>malvids</taxon>
        <taxon>Brassicales</taxon>
        <taxon>Brassicaceae</taxon>
        <taxon>Camelineae</taxon>
        <taxon>Arabidopsis</taxon>
    </lineage>
</organism>
<sequence length="61" mass="6896">MCFPSLVTTIFNQSRYDYTTEKDDGQERDSEIDDQLADSLALKLQFDCGGSRRICVSSIDP</sequence>
<name>A0A178USV2_ARATH</name>
<reference evidence="2" key="1">
    <citation type="journal article" date="2016" name="Proc. Natl. Acad. Sci. U.S.A.">
        <title>Chromosome-level assembly of Arabidopsis thaliana Ler reveals the extent of translocation and inversion polymorphisms.</title>
        <authorList>
            <person name="Zapata L."/>
            <person name="Ding J."/>
            <person name="Willing E.M."/>
            <person name="Hartwig B."/>
            <person name="Bezdan D."/>
            <person name="Jiao W.B."/>
            <person name="Patel V."/>
            <person name="Velikkakam James G."/>
            <person name="Koornneef M."/>
            <person name="Ossowski S."/>
            <person name="Schneeberger K."/>
        </authorList>
    </citation>
    <scope>NUCLEOTIDE SEQUENCE [LARGE SCALE GENOMIC DNA]</scope>
    <source>
        <strain evidence="2">cv. Landsberg erecta</strain>
    </source>
</reference>
<dbReference type="EMBL" id="LUHQ01000004">
    <property type="protein sequence ID" value="OAO96705.1"/>
    <property type="molecule type" value="Genomic_DNA"/>
</dbReference>
<proteinExistence type="predicted"/>
<accession>A0A178USV2</accession>
<dbReference type="AlphaFoldDB" id="A0A178USV2"/>
<gene>
    <name evidence="1" type="ordered locus">AXX17_At4g44410</name>
</gene>
<evidence type="ECO:0000313" key="1">
    <source>
        <dbReference type="EMBL" id="OAO96705.1"/>
    </source>
</evidence>
<dbReference type="Proteomes" id="UP000078284">
    <property type="component" value="Chromosome 4"/>
</dbReference>
<protein>
    <submittedName>
        <fullName evidence="1">Uncharacterized protein</fullName>
    </submittedName>
</protein>
<comment type="caution">
    <text evidence="1">The sequence shown here is derived from an EMBL/GenBank/DDBJ whole genome shotgun (WGS) entry which is preliminary data.</text>
</comment>
<evidence type="ECO:0000313" key="2">
    <source>
        <dbReference type="Proteomes" id="UP000078284"/>
    </source>
</evidence>